<dbReference type="AlphaFoldDB" id="A0A5J6HID7"/>
<keyword evidence="2" id="KW-1133">Transmembrane helix</keyword>
<dbReference type="OrthoDB" id="4339140at2"/>
<reference evidence="3 4" key="1">
    <citation type="submission" date="2017-09" db="EMBL/GenBank/DDBJ databases">
        <authorList>
            <person name="Lee N."/>
            <person name="Cho B.-K."/>
        </authorList>
    </citation>
    <scope>NUCLEOTIDE SEQUENCE [LARGE SCALE GENOMIC DNA]</scope>
    <source>
        <strain evidence="3 4">ATCC 12461</strain>
    </source>
</reference>
<feature type="transmembrane region" description="Helical" evidence="2">
    <location>
        <begin position="103"/>
        <end position="122"/>
    </location>
</feature>
<evidence type="ECO:0000256" key="2">
    <source>
        <dbReference type="SAM" id="Phobius"/>
    </source>
</evidence>
<keyword evidence="2" id="KW-0812">Transmembrane</keyword>
<keyword evidence="2" id="KW-0472">Membrane</keyword>
<feature type="transmembrane region" description="Helical" evidence="2">
    <location>
        <begin position="219"/>
        <end position="243"/>
    </location>
</feature>
<name>A0A5J6HID7_STRAD</name>
<evidence type="ECO:0008006" key="5">
    <source>
        <dbReference type="Google" id="ProtNLM"/>
    </source>
</evidence>
<evidence type="ECO:0000256" key="1">
    <source>
        <dbReference type="SAM" id="MobiDB-lite"/>
    </source>
</evidence>
<feature type="transmembrane region" description="Helical" evidence="2">
    <location>
        <begin position="175"/>
        <end position="198"/>
    </location>
</feature>
<accession>A0A5J6HID7</accession>
<gene>
    <name evidence="3" type="ORF">CP975_23515</name>
</gene>
<evidence type="ECO:0000313" key="4">
    <source>
        <dbReference type="Proteomes" id="UP000326553"/>
    </source>
</evidence>
<feature type="transmembrane region" description="Helical" evidence="2">
    <location>
        <begin position="255"/>
        <end position="273"/>
    </location>
</feature>
<dbReference type="EMBL" id="CP023695">
    <property type="protein sequence ID" value="QEV20099.1"/>
    <property type="molecule type" value="Genomic_DNA"/>
</dbReference>
<feature type="transmembrane region" description="Helical" evidence="2">
    <location>
        <begin position="321"/>
        <end position="340"/>
    </location>
</feature>
<proteinExistence type="predicted"/>
<sequence>MHRHRDLCARAVDPLEIAAGLEAHGVTDRAAARYRHRDVFALAEEMYARVPRDDDSSRARPGAGDGTDVHHAPQVRPGWALFALLPGAACAAAVAGAEVTAGATRAAVTVGGALAVALALRVALRDGPLRAATPLTPATRAWVCWLIAYALLGDGLLTNAVAGGPDGPGDLWQPATATALGLTLAVAPATWCARLFAARARGRLVASRGLDEFAASVRPLLLGIVVLFLAALGVSLAATDAAADAVLGTAENPSALTGAGALGALLLLVRLLAAHGFARAPALLLGAAGACEVAAPALVFAGRLPGCDALAAPVTAVVDSWGPGAVPAAVCGAAALALLIHAARTLTLASAHAGPGAMT</sequence>
<feature type="transmembrane region" description="Helical" evidence="2">
    <location>
        <begin position="79"/>
        <end position="97"/>
    </location>
</feature>
<feature type="transmembrane region" description="Helical" evidence="2">
    <location>
        <begin position="142"/>
        <end position="163"/>
    </location>
</feature>
<evidence type="ECO:0000313" key="3">
    <source>
        <dbReference type="EMBL" id="QEV20099.1"/>
    </source>
</evidence>
<dbReference type="KEGG" id="salw:CP975_23515"/>
<feature type="transmembrane region" description="Helical" evidence="2">
    <location>
        <begin position="280"/>
        <end position="301"/>
    </location>
</feature>
<feature type="region of interest" description="Disordered" evidence="1">
    <location>
        <begin position="51"/>
        <end position="72"/>
    </location>
</feature>
<protein>
    <recommendedName>
        <fullName evidence="5">Integral membrane protein</fullName>
    </recommendedName>
</protein>
<organism evidence="3 4">
    <name type="scientific">Streptomyces alboniger</name>
    <dbReference type="NCBI Taxonomy" id="132473"/>
    <lineage>
        <taxon>Bacteria</taxon>
        <taxon>Bacillati</taxon>
        <taxon>Actinomycetota</taxon>
        <taxon>Actinomycetes</taxon>
        <taxon>Kitasatosporales</taxon>
        <taxon>Streptomycetaceae</taxon>
        <taxon>Streptomyces</taxon>
        <taxon>Streptomyces aurantiacus group</taxon>
    </lineage>
</organism>
<keyword evidence="4" id="KW-1185">Reference proteome</keyword>
<dbReference type="Proteomes" id="UP000326553">
    <property type="component" value="Chromosome"/>
</dbReference>